<dbReference type="EMBL" id="HACA01033033">
    <property type="protein sequence ID" value="CDW50394.1"/>
    <property type="molecule type" value="Transcribed_RNA"/>
</dbReference>
<organism evidence="1">
    <name type="scientific">Lepeophtheirus salmonis</name>
    <name type="common">Salmon louse</name>
    <name type="synonym">Caligus salmonis</name>
    <dbReference type="NCBI Taxonomy" id="72036"/>
    <lineage>
        <taxon>Eukaryota</taxon>
        <taxon>Metazoa</taxon>
        <taxon>Ecdysozoa</taxon>
        <taxon>Arthropoda</taxon>
        <taxon>Crustacea</taxon>
        <taxon>Multicrustacea</taxon>
        <taxon>Hexanauplia</taxon>
        <taxon>Copepoda</taxon>
        <taxon>Siphonostomatoida</taxon>
        <taxon>Caligidae</taxon>
        <taxon>Lepeophtheirus</taxon>
    </lineage>
</organism>
<name>A0A0K2VIX9_LEPSM</name>
<reference evidence="1" key="1">
    <citation type="submission" date="2014-05" db="EMBL/GenBank/DDBJ databases">
        <authorList>
            <person name="Chronopoulou M."/>
        </authorList>
    </citation>
    <scope>NUCLEOTIDE SEQUENCE</scope>
    <source>
        <tissue evidence="1">Whole organism</tissue>
    </source>
</reference>
<dbReference type="AlphaFoldDB" id="A0A0K2VIX9"/>
<sequence>MEYETGKKFTREKLAIEMFYLIRNLLTCSLHNSSVGNACYSHR</sequence>
<protein>
    <submittedName>
        <fullName evidence="1">Uncharacterized protein</fullName>
    </submittedName>
</protein>
<accession>A0A0K2VIX9</accession>
<evidence type="ECO:0000313" key="1">
    <source>
        <dbReference type="EMBL" id="CDW50394.1"/>
    </source>
</evidence>
<proteinExistence type="predicted"/>